<evidence type="ECO:0000256" key="1">
    <source>
        <dbReference type="SAM" id="MobiDB-lite"/>
    </source>
</evidence>
<sequence length="74" mass="8790">MDKEERIRLRAYEIWIQLGQPEGREREHWEQARREMCDQFRPEPDADGPLGAQKVEQKVEQPVGERLKESTELG</sequence>
<comment type="caution">
    <text evidence="2">The sequence shown here is derived from an EMBL/GenBank/DDBJ whole genome shotgun (WGS) entry which is preliminary data.</text>
</comment>
<protein>
    <submittedName>
        <fullName evidence="2">DUF2934 domain-containing protein</fullName>
    </submittedName>
</protein>
<accession>A0ABV9Z3B6</accession>
<dbReference type="Proteomes" id="UP001595796">
    <property type="component" value="Unassembled WGS sequence"/>
</dbReference>
<name>A0ABV9Z3B6_9HYPH</name>
<reference evidence="3" key="1">
    <citation type="journal article" date="2019" name="Int. J. Syst. Evol. Microbiol.">
        <title>The Global Catalogue of Microorganisms (GCM) 10K type strain sequencing project: providing services to taxonomists for standard genome sequencing and annotation.</title>
        <authorList>
            <consortium name="The Broad Institute Genomics Platform"/>
            <consortium name="The Broad Institute Genome Sequencing Center for Infectious Disease"/>
            <person name="Wu L."/>
            <person name="Ma J."/>
        </authorList>
    </citation>
    <scope>NUCLEOTIDE SEQUENCE [LARGE SCALE GENOMIC DNA]</scope>
    <source>
        <strain evidence="3">CGMCC 1.16444</strain>
    </source>
</reference>
<dbReference type="EMBL" id="JBHSJF010000006">
    <property type="protein sequence ID" value="MFC5069064.1"/>
    <property type="molecule type" value="Genomic_DNA"/>
</dbReference>
<keyword evidence="3" id="KW-1185">Reference proteome</keyword>
<dbReference type="RefSeq" id="WP_114956726.1">
    <property type="nucleotide sequence ID" value="NZ_JBHSJF010000006.1"/>
</dbReference>
<feature type="compositionally biased region" description="Basic and acidic residues" evidence="1">
    <location>
        <begin position="55"/>
        <end position="74"/>
    </location>
</feature>
<evidence type="ECO:0000313" key="2">
    <source>
        <dbReference type="EMBL" id="MFC5069064.1"/>
    </source>
</evidence>
<proteinExistence type="predicted"/>
<organism evidence="2 3">
    <name type="scientific">Flaviflagellibacter deserti</name>
    <dbReference type="NCBI Taxonomy" id="2267266"/>
    <lineage>
        <taxon>Bacteria</taxon>
        <taxon>Pseudomonadati</taxon>
        <taxon>Pseudomonadota</taxon>
        <taxon>Alphaproteobacteria</taxon>
        <taxon>Hyphomicrobiales</taxon>
        <taxon>Flaviflagellibacter</taxon>
    </lineage>
</organism>
<dbReference type="Pfam" id="PF11154">
    <property type="entry name" value="DUF2934"/>
    <property type="match status" value="1"/>
</dbReference>
<feature type="region of interest" description="Disordered" evidence="1">
    <location>
        <begin position="38"/>
        <end position="74"/>
    </location>
</feature>
<gene>
    <name evidence="2" type="ORF">ACFPFW_13690</name>
</gene>
<dbReference type="InterPro" id="IPR021327">
    <property type="entry name" value="DUF2934"/>
</dbReference>
<evidence type="ECO:0000313" key="3">
    <source>
        <dbReference type="Proteomes" id="UP001595796"/>
    </source>
</evidence>